<dbReference type="Gene3D" id="3.40.50.2000">
    <property type="entry name" value="Glycogen Phosphorylase B"/>
    <property type="match status" value="2"/>
</dbReference>
<keyword evidence="1" id="KW-0808">Transferase</keyword>
<dbReference type="Proteomes" id="UP000516072">
    <property type="component" value="Chromosome"/>
</dbReference>
<dbReference type="EMBL" id="LR778175">
    <property type="protein sequence ID" value="CAB1275991.1"/>
    <property type="molecule type" value="Genomic_DNA"/>
</dbReference>
<gene>
    <name evidence="1" type="ORF">NSCAC_0944</name>
</gene>
<reference evidence="1 2" key="1">
    <citation type="submission" date="2020-03" db="EMBL/GenBank/DDBJ databases">
        <authorList>
            <person name="Picone N."/>
        </authorList>
    </citation>
    <scope>NUCLEOTIDE SEQUENCE [LARGE SCALE GENOMIC DNA]</scope>
    <source>
        <strain evidence="1">NSCAC1</strain>
    </source>
</reference>
<evidence type="ECO:0000313" key="2">
    <source>
        <dbReference type="Proteomes" id="UP000516072"/>
    </source>
</evidence>
<keyword evidence="1" id="KW-0328">Glycosyltransferase</keyword>
<dbReference type="InterPro" id="IPR002213">
    <property type="entry name" value="UDP_glucos_trans"/>
</dbReference>
<evidence type="ECO:0000313" key="1">
    <source>
        <dbReference type="EMBL" id="CAB1275991.1"/>
    </source>
</evidence>
<dbReference type="KEGG" id="ntg:NSCAC_0944"/>
<dbReference type="GO" id="GO:0017000">
    <property type="term" value="P:antibiotic biosynthetic process"/>
    <property type="evidence" value="ECO:0007669"/>
    <property type="project" value="UniProtKB-ARBA"/>
</dbReference>
<dbReference type="Pfam" id="PF00201">
    <property type="entry name" value="UDPGT"/>
    <property type="match status" value="1"/>
</dbReference>
<protein>
    <submittedName>
        <fullName evidence="1">Glucuronosyltransferase</fullName>
        <ecNumber evidence="1">2.4.1.17</ecNumber>
    </submittedName>
</protein>
<dbReference type="RefSeq" id="WP_197743692.1">
    <property type="nucleotide sequence ID" value="NZ_LR778175.1"/>
</dbReference>
<dbReference type="FunFam" id="3.40.50.2000:FF:000072">
    <property type="entry name" value="Glycosyl transferase"/>
    <property type="match status" value="1"/>
</dbReference>
<organism evidence="1 2">
    <name type="scientific">Candidatus Nitrosacidococcus tergens</name>
    <dbReference type="NCBI Taxonomy" id="553981"/>
    <lineage>
        <taxon>Bacteria</taxon>
        <taxon>Pseudomonadati</taxon>
        <taxon>Pseudomonadota</taxon>
        <taxon>Gammaproteobacteria</taxon>
        <taxon>Chromatiales</taxon>
        <taxon>Chromatiaceae</taxon>
        <taxon>Candidatus Nitrosacidococcus</taxon>
    </lineage>
</organism>
<dbReference type="CDD" id="cd03784">
    <property type="entry name" value="GT1_Gtf-like"/>
    <property type="match status" value="1"/>
</dbReference>
<accession>A0A7G1Q9T5</accession>
<keyword evidence="2" id="KW-1185">Reference proteome</keyword>
<name>A0A7G1Q9T5_9GAMM</name>
<dbReference type="PANTHER" id="PTHR48050">
    <property type="entry name" value="STEROL 3-BETA-GLUCOSYLTRANSFERASE"/>
    <property type="match status" value="1"/>
</dbReference>
<proteinExistence type="predicted"/>
<dbReference type="SUPFAM" id="SSF53756">
    <property type="entry name" value="UDP-Glycosyltransferase/glycogen phosphorylase"/>
    <property type="match status" value="1"/>
</dbReference>
<dbReference type="InterPro" id="IPR050426">
    <property type="entry name" value="Glycosyltransferase_28"/>
</dbReference>
<dbReference type="GO" id="GO:0015020">
    <property type="term" value="F:glucuronosyltransferase activity"/>
    <property type="evidence" value="ECO:0007669"/>
    <property type="project" value="UniProtKB-EC"/>
</dbReference>
<dbReference type="EC" id="2.4.1.17" evidence="1"/>
<dbReference type="PANTHER" id="PTHR48050:SF13">
    <property type="entry name" value="STEROL 3-BETA-GLUCOSYLTRANSFERASE UGT80A2"/>
    <property type="match status" value="1"/>
</dbReference>
<dbReference type="AlphaFoldDB" id="A0A7G1Q9T5"/>
<sequence>MTHFGIVCPAATGHLNTFLPIGQKLKERGHKVTVINFLDAQARVVAANLDFSPIGTHDFPLGSMDDPLAEMGKTDGLTALRHAIALFGRKAAAIMEDAPQIIKTTGIDVLLIDQTSRGADGVAEYLQIPFVSICSAVVLNADSSIPPVFMPWHYRPNSLLGNMRNWMGYQLLYYISKPISRVLSSYRKQWGLPLHPNPNDDYSSLAQISQQPKGFEFPRTDLPPYFHFTGPYHSEEHREEIGFPWEKLSSDKPLVYASLGTIQNKAESTFHIIADACKNLNIQLVLSLGGSGDKTMLPSLPGNPIVVNYAPQLELLKRATLMITHAGLNSTLEALTNGVPLVAIPITSDQPGVAARIAWTGVGEVVHIFRLTAPRLTEAIKKVLEDKSYKEKALKMQESIKKSGGVDLAVKIIEQVAATGKPVLPNQV</sequence>